<dbReference type="eggNOG" id="ENOG502RXKW">
    <property type="taxonomic scope" value="Eukaryota"/>
</dbReference>
<gene>
    <name evidence="3" type="ORF">HMPREF1541_00041</name>
</gene>
<dbReference type="SUPFAM" id="SSF54506">
    <property type="entry name" value="Diaminopimelate epimerase-like"/>
    <property type="match status" value="2"/>
</dbReference>
<evidence type="ECO:0000313" key="3">
    <source>
        <dbReference type="EMBL" id="ETN45860.1"/>
    </source>
</evidence>
<evidence type="ECO:0000256" key="1">
    <source>
        <dbReference type="ARBA" id="ARBA00007673"/>
    </source>
</evidence>
<dbReference type="GeneID" id="19967380"/>
<dbReference type="AlphaFoldDB" id="W2SB75"/>
<keyword evidence="2" id="KW-0413">Isomerase</keyword>
<dbReference type="Pfam" id="PF04303">
    <property type="entry name" value="PrpF"/>
    <property type="match status" value="1"/>
</dbReference>
<protein>
    <recommendedName>
        <fullName evidence="5">PrpF protein</fullName>
    </recommendedName>
</protein>
<evidence type="ECO:0000256" key="2">
    <source>
        <dbReference type="ARBA" id="ARBA00023235"/>
    </source>
</evidence>
<dbReference type="InParanoid" id="W2SB75"/>
<dbReference type="VEuPathDB" id="FungiDB:HMPREF1541_00041"/>
<keyword evidence="4" id="KW-1185">Reference proteome</keyword>
<dbReference type="PANTHER" id="PTHR43709">
    <property type="entry name" value="ACONITATE ISOMERASE-RELATED"/>
    <property type="match status" value="1"/>
</dbReference>
<sequence>MTHRSSEWNEVHKRIAELLGSPDVTQRQLNGLGGGISSLSKAGTYSTILLSQCSLEYTFLQVGVEDGVAHMSGNCGNLTAAVGPYAVEISLLVDQLRQHSILDLTRGIRINTQGRLYRYAVPATVELWNRNTDKIIRSTFWVSLDQRSSQERWNFEPRGHFEMPGVPGTGSEIRLQWLKPGGSKTTSTFPTGSASESVNVNGRTFAVSLVDVSNPGIFVDGRELGWDPSRKPTELDDNPDLMATLDQIRQAGTKKMGLDPKKPSVPKIVMVFPSNSDDRHIDCQALSMGKAHKAVPGTLAMNLAAACQIPGTVPNMLARTANDGTVTIGHPTGTATIRAKVDGSNVDYVEISRTARCLMRGTAYGMPSNYECVPMKDEQIERLKKTRQS</sequence>
<dbReference type="PANTHER" id="PTHR43709:SF2">
    <property type="entry name" value="DUF453 DOMAIN PROTEIN (AFU_ORTHOLOGUE AFUA_6G00360)"/>
    <property type="match status" value="1"/>
</dbReference>
<dbReference type="OrthoDB" id="10267539at2759"/>
<dbReference type="InterPro" id="IPR007400">
    <property type="entry name" value="PrpF-like"/>
</dbReference>
<proteinExistence type="inferred from homology"/>
<organism evidence="3 4">
    <name type="scientific">Cyphellophora europaea (strain CBS 101466)</name>
    <name type="common">Phialophora europaea</name>
    <dbReference type="NCBI Taxonomy" id="1220924"/>
    <lineage>
        <taxon>Eukaryota</taxon>
        <taxon>Fungi</taxon>
        <taxon>Dikarya</taxon>
        <taxon>Ascomycota</taxon>
        <taxon>Pezizomycotina</taxon>
        <taxon>Eurotiomycetes</taxon>
        <taxon>Chaetothyriomycetidae</taxon>
        <taxon>Chaetothyriales</taxon>
        <taxon>Cyphellophoraceae</taxon>
        <taxon>Cyphellophora</taxon>
    </lineage>
</organism>
<accession>W2SB75</accession>
<dbReference type="Gene3D" id="3.10.310.10">
    <property type="entry name" value="Diaminopimelate Epimerase, Chain A, domain 1"/>
    <property type="match status" value="2"/>
</dbReference>
<dbReference type="Proteomes" id="UP000030752">
    <property type="component" value="Unassembled WGS sequence"/>
</dbReference>
<comment type="similarity">
    <text evidence="1">Belongs to the PrpF family.</text>
</comment>
<dbReference type="STRING" id="1220924.W2SB75"/>
<dbReference type="HOGENOM" id="CLU_026443_0_0_1"/>
<reference evidence="3 4" key="1">
    <citation type="submission" date="2013-03" db="EMBL/GenBank/DDBJ databases">
        <title>The Genome Sequence of Phialophora europaea CBS 101466.</title>
        <authorList>
            <consortium name="The Broad Institute Genomics Platform"/>
            <person name="Cuomo C."/>
            <person name="de Hoog S."/>
            <person name="Gorbushina A."/>
            <person name="Walker B."/>
            <person name="Young S.K."/>
            <person name="Zeng Q."/>
            <person name="Gargeya S."/>
            <person name="Fitzgerald M."/>
            <person name="Haas B."/>
            <person name="Abouelleil A."/>
            <person name="Allen A.W."/>
            <person name="Alvarado L."/>
            <person name="Arachchi H.M."/>
            <person name="Berlin A.M."/>
            <person name="Chapman S.B."/>
            <person name="Gainer-Dewar J."/>
            <person name="Goldberg J."/>
            <person name="Griggs A."/>
            <person name="Gujja S."/>
            <person name="Hansen M."/>
            <person name="Howarth C."/>
            <person name="Imamovic A."/>
            <person name="Ireland A."/>
            <person name="Larimer J."/>
            <person name="McCowan C."/>
            <person name="Murphy C."/>
            <person name="Pearson M."/>
            <person name="Poon T.W."/>
            <person name="Priest M."/>
            <person name="Roberts A."/>
            <person name="Saif S."/>
            <person name="Shea T."/>
            <person name="Sisk P."/>
            <person name="Sykes S."/>
            <person name="Wortman J."/>
            <person name="Nusbaum C."/>
            <person name="Birren B."/>
        </authorList>
    </citation>
    <scope>NUCLEOTIDE SEQUENCE [LARGE SCALE GENOMIC DNA]</scope>
    <source>
        <strain evidence="3 4">CBS 101466</strain>
    </source>
</reference>
<evidence type="ECO:0000313" key="4">
    <source>
        <dbReference type="Proteomes" id="UP000030752"/>
    </source>
</evidence>
<dbReference type="EMBL" id="KB822711">
    <property type="protein sequence ID" value="ETN45860.1"/>
    <property type="molecule type" value="Genomic_DNA"/>
</dbReference>
<dbReference type="RefSeq" id="XP_008710572.1">
    <property type="nucleotide sequence ID" value="XM_008712350.1"/>
</dbReference>
<evidence type="ECO:0008006" key="5">
    <source>
        <dbReference type="Google" id="ProtNLM"/>
    </source>
</evidence>
<dbReference type="GO" id="GO:0016853">
    <property type="term" value="F:isomerase activity"/>
    <property type="evidence" value="ECO:0007669"/>
    <property type="project" value="UniProtKB-KW"/>
</dbReference>
<name>W2SB75_CYPE1</name>